<feature type="signal peptide" evidence="4">
    <location>
        <begin position="1"/>
        <end position="17"/>
    </location>
</feature>
<gene>
    <name evidence="8" type="ORF">PRZ48_000215</name>
</gene>
<evidence type="ECO:0000259" key="6">
    <source>
        <dbReference type="Pfam" id="PF07731"/>
    </source>
</evidence>
<dbReference type="EMBL" id="JAXOVC010000001">
    <property type="protein sequence ID" value="KAK4506483.1"/>
    <property type="molecule type" value="Genomic_DNA"/>
</dbReference>
<evidence type="ECO:0000313" key="9">
    <source>
        <dbReference type="Proteomes" id="UP001305779"/>
    </source>
</evidence>
<feature type="chain" id="PRO_5046340903" description="Laccase" evidence="4">
    <location>
        <begin position="18"/>
        <end position="1092"/>
    </location>
</feature>
<dbReference type="Pfam" id="PF00394">
    <property type="entry name" value="Cu-oxidase"/>
    <property type="match status" value="1"/>
</dbReference>
<sequence>MRTAFLSLAALASTALAAPGRRWSDFVNHHEEEYPSYQPEQAAPHYYPKPSPYHKSSASSSLETSSSDSPSAPSSYAYSFSGNSTAWGPTATGAGPYPSTTVTEVTTVYTTYCPATKTHAVGESTSLSTYWTYSTITDVYTSTITAYPSQGEGSPNGPGAYPTTTVKDVTTIYTTVCPATTTAVQDHTTITRTYQTTSTVTSVYKSTCTLEHPNGPGGSSPSKPTSIGGGEAYTSVLTEATTIYVTAEKPTGPAEYSPSKSEGSGETTLTEYTTEYTTVCPATTTYSHGGSLTTKTYETTSTITSVITSTVVVSTASTPSGGDSTLWSTVTWGTTLFSYTVPATTSTTCTETSSTGAIPVGPGGSKSSTGAWYPTTTEGGSTETGSAHPSGTAPWQSSWSSGGSPSGSAPSGPHGGKPTGSLSGSSWLPTGTGSHSVYPTGSWTHTPSLSLPDINATSSWFPGSSGWIPTHTPSLTLPNANATTSVPGSSGWIPTHTPSQSFPAGNTTTSAPGSSGTAPHSHTSTSSSACSKPTPSLYDDLCIPCQGQPGLDKFCGYTVDDNSYEVMPKTCRTVEYFFEITNQTVAPDGISRVGLVINGQMPGPKIEANWGDTIIVHLKNSMQNNGTSLHFHGMRQNYTNEMDGVPSITQCAVAPGDSFTYTFKASNYGTSWYHSHFALQTYEGVFGPMVIHGPTDEVYDDEQMIVVQDWSHATADSMYQSAQTVGPAPDHGPRTLDTGLINGMNVWGVDGAANATGQRFKMTVIKGRSYRLRLVNTAIQSTFKFYIDGHKFKVFAMDFVPIIPYETNIVNINIGQRYDLLFTADQDIGNYWMRSDNQNLCAAITHADNIKGIVSYVGAGYGPPTSTAYNYTAECVDEPYASLVPRVPLNAGTAADETIEKTVVIGANGGTPNLFKWTLSGTTFQSQWGDPTLSSIVNNGSIPTYSGDLAIQVPKLKEWVYVIIDSPIPLPHPIHLHGHDFLVLAQGKGLYNSDVTLNTVNPPRRDVALMPWDPVGGTGGHLVLAFETDNPGVWLMHCHIGWHTSMGFALQIIEAKDEIKPTVKNSCQLDGTCKKWHEYTKKFDIVVDDSGV</sequence>
<evidence type="ECO:0000259" key="5">
    <source>
        <dbReference type="Pfam" id="PF00394"/>
    </source>
</evidence>
<protein>
    <recommendedName>
        <fullName evidence="10">Laccase</fullName>
    </recommendedName>
</protein>
<dbReference type="SUPFAM" id="SSF49503">
    <property type="entry name" value="Cupredoxins"/>
    <property type="match status" value="3"/>
</dbReference>
<feature type="region of interest" description="Disordered" evidence="3">
    <location>
        <begin position="248"/>
        <end position="267"/>
    </location>
</feature>
<feature type="compositionally biased region" description="Low complexity" evidence="3">
    <location>
        <begin position="42"/>
        <end position="68"/>
    </location>
</feature>
<dbReference type="CDD" id="cd13854">
    <property type="entry name" value="CuRO_1_MaLCC_like"/>
    <property type="match status" value="1"/>
</dbReference>
<feature type="compositionally biased region" description="Low complexity" evidence="3">
    <location>
        <begin position="397"/>
        <end position="412"/>
    </location>
</feature>
<dbReference type="Pfam" id="PF07731">
    <property type="entry name" value="Cu-oxidase_2"/>
    <property type="match status" value="1"/>
</dbReference>
<dbReference type="InterPro" id="IPR011707">
    <property type="entry name" value="Cu-oxidase-like_N"/>
</dbReference>
<feature type="region of interest" description="Disordered" evidence="3">
    <location>
        <begin position="210"/>
        <end position="230"/>
    </location>
</feature>
<reference evidence="8 9" key="1">
    <citation type="journal article" date="2023" name="G3 (Bethesda)">
        <title>A chromosome-level genome assembly of Zasmidium syzygii isolated from banana leaves.</title>
        <authorList>
            <person name="van Westerhoven A.C."/>
            <person name="Mehrabi R."/>
            <person name="Talebi R."/>
            <person name="Steentjes M.B.F."/>
            <person name="Corcolon B."/>
            <person name="Chong P.A."/>
            <person name="Kema G.H.J."/>
            <person name="Seidl M.F."/>
        </authorList>
    </citation>
    <scope>NUCLEOTIDE SEQUENCE [LARGE SCALE GENOMIC DNA]</scope>
    <source>
        <strain evidence="8 9">P124</strain>
    </source>
</reference>
<feature type="compositionally biased region" description="Low complexity" evidence="3">
    <location>
        <begin position="375"/>
        <end position="386"/>
    </location>
</feature>
<evidence type="ECO:0008006" key="10">
    <source>
        <dbReference type="Google" id="ProtNLM"/>
    </source>
</evidence>
<evidence type="ECO:0000256" key="4">
    <source>
        <dbReference type="SAM" id="SignalP"/>
    </source>
</evidence>
<dbReference type="Proteomes" id="UP001305779">
    <property type="component" value="Unassembled WGS sequence"/>
</dbReference>
<feature type="region of interest" description="Disordered" evidence="3">
    <location>
        <begin position="478"/>
        <end position="529"/>
    </location>
</feature>
<dbReference type="CDD" id="cd13880">
    <property type="entry name" value="CuRO_2_MaLCC_like"/>
    <property type="match status" value="1"/>
</dbReference>
<feature type="region of interest" description="Disordered" evidence="3">
    <location>
        <begin position="346"/>
        <end position="428"/>
    </location>
</feature>
<evidence type="ECO:0000256" key="1">
    <source>
        <dbReference type="ARBA" id="ARBA00010609"/>
    </source>
</evidence>
<evidence type="ECO:0000259" key="7">
    <source>
        <dbReference type="Pfam" id="PF07732"/>
    </source>
</evidence>
<feature type="domain" description="Plastocyanin-like" evidence="7">
    <location>
        <begin position="580"/>
        <end position="694"/>
    </location>
</feature>
<evidence type="ECO:0000256" key="2">
    <source>
        <dbReference type="ARBA" id="ARBA00023008"/>
    </source>
</evidence>
<feature type="domain" description="Plastocyanin-like" evidence="6">
    <location>
        <begin position="935"/>
        <end position="1057"/>
    </location>
</feature>
<feature type="compositionally biased region" description="Low complexity" evidence="3">
    <location>
        <begin position="504"/>
        <end position="529"/>
    </location>
</feature>
<evidence type="ECO:0000313" key="8">
    <source>
        <dbReference type="EMBL" id="KAK4506483.1"/>
    </source>
</evidence>
<accession>A0ABR0F077</accession>
<feature type="compositionally biased region" description="Polar residues" evidence="3">
    <location>
        <begin position="387"/>
        <end position="396"/>
    </location>
</feature>
<dbReference type="InterPro" id="IPR011706">
    <property type="entry name" value="Cu-oxidase_C"/>
</dbReference>
<dbReference type="InterPro" id="IPR008972">
    <property type="entry name" value="Cupredoxin"/>
</dbReference>
<dbReference type="Pfam" id="PF07732">
    <property type="entry name" value="Cu-oxidase_3"/>
    <property type="match status" value="1"/>
</dbReference>
<keyword evidence="4" id="KW-0732">Signal</keyword>
<name>A0ABR0F077_ZASCE</name>
<keyword evidence="9" id="KW-1185">Reference proteome</keyword>
<dbReference type="PANTHER" id="PTHR11709:SF502">
    <property type="entry name" value="MULTICOPPER OXIDASE"/>
    <property type="match status" value="1"/>
</dbReference>
<feature type="region of interest" description="Disordered" evidence="3">
    <location>
        <begin position="34"/>
        <end position="68"/>
    </location>
</feature>
<proteinExistence type="inferred from homology"/>
<organism evidence="8 9">
    <name type="scientific">Zasmidium cellare</name>
    <name type="common">Wine cellar mold</name>
    <name type="synonym">Racodium cellare</name>
    <dbReference type="NCBI Taxonomy" id="395010"/>
    <lineage>
        <taxon>Eukaryota</taxon>
        <taxon>Fungi</taxon>
        <taxon>Dikarya</taxon>
        <taxon>Ascomycota</taxon>
        <taxon>Pezizomycotina</taxon>
        <taxon>Dothideomycetes</taxon>
        <taxon>Dothideomycetidae</taxon>
        <taxon>Mycosphaerellales</taxon>
        <taxon>Mycosphaerellaceae</taxon>
        <taxon>Zasmidium</taxon>
    </lineage>
</organism>
<dbReference type="InterPro" id="IPR045087">
    <property type="entry name" value="Cu-oxidase_fam"/>
</dbReference>
<feature type="domain" description="Plastocyanin-like" evidence="5">
    <location>
        <begin position="702"/>
        <end position="838"/>
    </location>
</feature>
<dbReference type="InterPro" id="IPR001117">
    <property type="entry name" value="Cu-oxidase_2nd"/>
</dbReference>
<evidence type="ECO:0000256" key="3">
    <source>
        <dbReference type="SAM" id="MobiDB-lite"/>
    </source>
</evidence>
<dbReference type="Gene3D" id="2.60.40.420">
    <property type="entry name" value="Cupredoxins - blue copper proteins"/>
    <property type="match status" value="3"/>
</dbReference>
<comment type="caution">
    <text evidence="8">The sequence shown here is derived from an EMBL/GenBank/DDBJ whole genome shotgun (WGS) entry which is preliminary data.</text>
</comment>
<keyword evidence="2" id="KW-0186">Copper</keyword>
<feature type="compositionally biased region" description="Low complexity" evidence="3">
    <location>
        <begin position="346"/>
        <end position="355"/>
    </location>
</feature>
<feature type="compositionally biased region" description="Polar residues" evidence="3">
    <location>
        <begin position="478"/>
        <end position="488"/>
    </location>
</feature>
<dbReference type="CDD" id="cd13901">
    <property type="entry name" value="CuRO_3_MaLCC_like"/>
    <property type="match status" value="1"/>
</dbReference>
<comment type="similarity">
    <text evidence="1">Belongs to the multicopper oxidase family.</text>
</comment>
<dbReference type="PANTHER" id="PTHR11709">
    <property type="entry name" value="MULTI-COPPER OXIDASE"/>
    <property type="match status" value="1"/>
</dbReference>